<evidence type="ECO:0000313" key="5">
    <source>
        <dbReference type="EMBL" id="NTS33207.1"/>
    </source>
</evidence>
<reference evidence="5 6" key="1">
    <citation type="submission" date="2020-05" db="EMBL/GenBank/DDBJ databases">
        <authorList>
            <person name="Kim M.K."/>
        </authorList>
    </citation>
    <scope>NUCLEOTIDE SEQUENCE [LARGE SCALE GENOMIC DNA]</scope>
    <source>
        <strain evidence="5 6">BT25</strain>
    </source>
</reference>
<proteinExistence type="predicted"/>
<protein>
    <submittedName>
        <fullName evidence="5">Crp/Fnr family transcriptional regulator</fullName>
    </submittedName>
</protein>
<dbReference type="Pfam" id="PF13545">
    <property type="entry name" value="HTH_Crp_2"/>
    <property type="match status" value="1"/>
</dbReference>
<sequence>MIESLLLNLESRDIVSEEEKSLLRSIITRGRQFEIDEDLVREGSRPTYSTLMLEGFAARYKVLDDGSRQITSLHIPGDFVDLHAFPLKIMDHGIVALSPCRVAFADHSALKTVTETVPHLTRLLWLSTLIDGAIHREWIVAMGRRSKKAHLAHLICELYVRLQVVQLTNEQSFHLPLSQVELADVVGISVVHLNKTLQSLRREKLVTWINRTVTIVDWEALKEFAEFNPLYLNLSVEAR</sequence>
<evidence type="ECO:0000256" key="1">
    <source>
        <dbReference type="ARBA" id="ARBA00023015"/>
    </source>
</evidence>
<name>A0A849VY26_9HYPH</name>
<evidence type="ECO:0000313" key="6">
    <source>
        <dbReference type="Proteomes" id="UP000550508"/>
    </source>
</evidence>
<dbReference type="PROSITE" id="PS51063">
    <property type="entry name" value="HTH_CRP_2"/>
    <property type="match status" value="1"/>
</dbReference>
<dbReference type="Proteomes" id="UP000550508">
    <property type="component" value="Unassembled WGS sequence"/>
</dbReference>
<dbReference type="InterPro" id="IPR018490">
    <property type="entry name" value="cNMP-bd_dom_sf"/>
</dbReference>
<dbReference type="InterPro" id="IPR000595">
    <property type="entry name" value="cNMP-bd_dom"/>
</dbReference>
<evidence type="ECO:0000256" key="2">
    <source>
        <dbReference type="ARBA" id="ARBA00023125"/>
    </source>
</evidence>
<keyword evidence="1" id="KW-0805">Transcription regulation</keyword>
<dbReference type="RefSeq" id="WP_027232025.1">
    <property type="nucleotide sequence ID" value="NZ_CP088293.1"/>
</dbReference>
<dbReference type="InterPro" id="IPR012318">
    <property type="entry name" value="HTH_CRP"/>
</dbReference>
<comment type="caution">
    <text evidence="5">The sequence shown here is derived from an EMBL/GenBank/DDBJ whole genome shotgun (WGS) entry which is preliminary data.</text>
</comment>
<accession>A0A849VY26</accession>
<dbReference type="SMART" id="SM00419">
    <property type="entry name" value="HTH_CRP"/>
    <property type="match status" value="1"/>
</dbReference>
<dbReference type="GO" id="GO:0003677">
    <property type="term" value="F:DNA binding"/>
    <property type="evidence" value="ECO:0007669"/>
    <property type="project" value="UniProtKB-KW"/>
</dbReference>
<dbReference type="InterPro" id="IPR014710">
    <property type="entry name" value="RmlC-like_jellyroll"/>
</dbReference>
<dbReference type="CDD" id="cd00038">
    <property type="entry name" value="CAP_ED"/>
    <property type="match status" value="1"/>
</dbReference>
<evidence type="ECO:0000256" key="3">
    <source>
        <dbReference type="ARBA" id="ARBA00023163"/>
    </source>
</evidence>
<dbReference type="Gene3D" id="1.10.10.10">
    <property type="entry name" value="Winged helix-like DNA-binding domain superfamily/Winged helix DNA-binding domain"/>
    <property type="match status" value="1"/>
</dbReference>
<dbReference type="InterPro" id="IPR036388">
    <property type="entry name" value="WH-like_DNA-bd_sf"/>
</dbReference>
<dbReference type="SUPFAM" id="SSF51206">
    <property type="entry name" value="cAMP-binding domain-like"/>
    <property type="match status" value="1"/>
</dbReference>
<dbReference type="GO" id="GO:0006355">
    <property type="term" value="P:regulation of DNA-templated transcription"/>
    <property type="evidence" value="ECO:0007669"/>
    <property type="project" value="InterPro"/>
</dbReference>
<keyword evidence="3" id="KW-0804">Transcription</keyword>
<keyword evidence="6" id="KW-1185">Reference proteome</keyword>
<gene>
    <name evidence="5" type="ORF">HQ945_18300</name>
</gene>
<dbReference type="SUPFAM" id="SSF46785">
    <property type="entry name" value="Winged helix' DNA-binding domain"/>
    <property type="match status" value="1"/>
</dbReference>
<keyword evidence="2" id="KW-0238">DNA-binding</keyword>
<dbReference type="AlphaFoldDB" id="A0A849VY26"/>
<dbReference type="EMBL" id="JABUMX010000004">
    <property type="protein sequence ID" value="NTS33207.1"/>
    <property type="molecule type" value="Genomic_DNA"/>
</dbReference>
<organism evidence="5 6">
    <name type="scientific">Phyllobacterium pellucidum</name>
    <dbReference type="NCBI Taxonomy" id="2740464"/>
    <lineage>
        <taxon>Bacteria</taxon>
        <taxon>Pseudomonadati</taxon>
        <taxon>Pseudomonadota</taxon>
        <taxon>Alphaproteobacteria</taxon>
        <taxon>Hyphomicrobiales</taxon>
        <taxon>Phyllobacteriaceae</taxon>
        <taxon>Phyllobacterium</taxon>
    </lineage>
</organism>
<dbReference type="Gene3D" id="2.60.120.10">
    <property type="entry name" value="Jelly Rolls"/>
    <property type="match status" value="1"/>
</dbReference>
<dbReference type="Pfam" id="PF00027">
    <property type="entry name" value="cNMP_binding"/>
    <property type="match status" value="1"/>
</dbReference>
<feature type="domain" description="HTH crp-type" evidence="4">
    <location>
        <begin position="145"/>
        <end position="219"/>
    </location>
</feature>
<dbReference type="InterPro" id="IPR036390">
    <property type="entry name" value="WH_DNA-bd_sf"/>
</dbReference>
<evidence type="ECO:0000259" key="4">
    <source>
        <dbReference type="PROSITE" id="PS51063"/>
    </source>
</evidence>